<evidence type="ECO:0000313" key="1">
    <source>
        <dbReference type="EMBL" id="KAH3728113.1"/>
    </source>
</evidence>
<dbReference type="AlphaFoldDB" id="A0A9D4HSR8"/>
<comment type="caution">
    <text evidence="1">The sequence shown here is derived from an EMBL/GenBank/DDBJ whole genome shotgun (WGS) entry which is preliminary data.</text>
</comment>
<dbReference type="Proteomes" id="UP000828390">
    <property type="component" value="Unassembled WGS sequence"/>
</dbReference>
<keyword evidence="2" id="KW-1185">Reference proteome</keyword>
<sequence length="113" mass="12947">MCEELSDDIDMDDNDGLLDQPLVLAKSCPMLWGKANAFDPCYEKSTQKLSPAQGTSLQFGDHKTSLQQIYVEYSNLHSRTMDWTLDPFTDWDSKLLKRQCVIDCQDIISFVFT</sequence>
<dbReference type="EMBL" id="JAIWYP010000012">
    <property type="protein sequence ID" value="KAH3728113.1"/>
    <property type="molecule type" value="Genomic_DNA"/>
</dbReference>
<proteinExistence type="predicted"/>
<protein>
    <submittedName>
        <fullName evidence="1">Uncharacterized protein</fullName>
    </submittedName>
</protein>
<reference evidence="1" key="1">
    <citation type="journal article" date="2019" name="bioRxiv">
        <title>The Genome of the Zebra Mussel, Dreissena polymorpha: A Resource for Invasive Species Research.</title>
        <authorList>
            <person name="McCartney M.A."/>
            <person name="Auch B."/>
            <person name="Kono T."/>
            <person name="Mallez S."/>
            <person name="Zhang Y."/>
            <person name="Obille A."/>
            <person name="Becker A."/>
            <person name="Abrahante J.E."/>
            <person name="Garbe J."/>
            <person name="Badalamenti J.P."/>
            <person name="Herman A."/>
            <person name="Mangelson H."/>
            <person name="Liachko I."/>
            <person name="Sullivan S."/>
            <person name="Sone E.D."/>
            <person name="Koren S."/>
            <person name="Silverstein K.A.T."/>
            <person name="Beckman K.B."/>
            <person name="Gohl D.M."/>
        </authorList>
    </citation>
    <scope>NUCLEOTIDE SEQUENCE</scope>
    <source>
        <strain evidence="1">Duluth1</strain>
        <tissue evidence="1">Whole animal</tissue>
    </source>
</reference>
<evidence type="ECO:0000313" key="2">
    <source>
        <dbReference type="Proteomes" id="UP000828390"/>
    </source>
</evidence>
<organism evidence="1 2">
    <name type="scientific">Dreissena polymorpha</name>
    <name type="common">Zebra mussel</name>
    <name type="synonym">Mytilus polymorpha</name>
    <dbReference type="NCBI Taxonomy" id="45954"/>
    <lineage>
        <taxon>Eukaryota</taxon>
        <taxon>Metazoa</taxon>
        <taxon>Spiralia</taxon>
        <taxon>Lophotrochozoa</taxon>
        <taxon>Mollusca</taxon>
        <taxon>Bivalvia</taxon>
        <taxon>Autobranchia</taxon>
        <taxon>Heteroconchia</taxon>
        <taxon>Euheterodonta</taxon>
        <taxon>Imparidentia</taxon>
        <taxon>Neoheterodontei</taxon>
        <taxon>Myida</taxon>
        <taxon>Dreissenoidea</taxon>
        <taxon>Dreissenidae</taxon>
        <taxon>Dreissena</taxon>
    </lineage>
</organism>
<accession>A0A9D4HSR8</accession>
<reference evidence="1" key="2">
    <citation type="submission" date="2020-11" db="EMBL/GenBank/DDBJ databases">
        <authorList>
            <person name="McCartney M.A."/>
            <person name="Auch B."/>
            <person name="Kono T."/>
            <person name="Mallez S."/>
            <person name="Becker A."/>
            <person name="Gohl D.M."/>
            <person name="Silverstein K.A.T."/>
            <person name="Koren S."/>
            <person name="Bechman K.B."/>
            <person name="Herman A."/>
            <person name="Abrahante J.E."/>
            <person name="Garbe J."/>
        </authorList>
    </citation>
    <scope>NUCLEOTIDE SEQUENCE</scope>
    <source>
        <strain evidence="1">Duluth1</strain>
        <tissue evidence="1">Whole animal</tissue>
    </source>
</reference>
<gene>
    <name evidence="1" type="ORF">DPMN_054060</name>
</gene>
<name>A0A9D4HSR8_DREPO</name>